<evidence type="ECO:0000313" key="6">
    <source>
        <dbReference type="Ensembl" id="ENSSBOP00000019906.1"/>
    </source>
</evidence>
<keyword evidence="2 5" id="KW-0175">Coiled coil</keyword>
<dbReference type="Pfam" id="PF00261">
    <property type="entry name" value="Tropomyosin"/>
    <property type="match status" value="1"/>
</dbReference>
<proteinExistence type="inferred from homology"/>
<dbReference type="Proteomes" id="UP000233220">
    <property type="component" value="Unplaced"/>
</dbReference>
<sequence>MKVIENWALKDEEKMELQEIQLQEADREYEEVARKLVIIKGDLEHTRDDYVFATDLAI</sequence>
<dbReference type="Ensembl" id="ENSSBOT00000036730.1">
    <property type="protein sequence ID" value="ENSSBOP00000019906.1"/>
    <property type="gene ID" value="ENSSBOG00000026562.1"/>
</dbReference>
<reference evidence="6" key="1">
    <citation type="submission" date="2025-08" db="UniProtKB">
        <authorList>
            <consortium name="Ensembl"/>
        </authorList>
    </citation>
    <scope>IDENTIFICATION</scope>
</reference>
<dbReference type="PANTHER" id="PTHR19269">
    <property type="entry name" value="TROPOMYOSIN"/>
    <property type="match status" value="1"/>
</dbReference>
<evidence type="ECO:0000256" key="1">
    <source>
        <dbReference type="ARBA" id="ARBA00009036"/>
    </source>
</evidence>
<dbReference type="SUPFAM" id="SSF57997">
    <property type="entry name" value="Tropomyosin"/>
    <property type="match status" value="1"/>
</dbReference>
<evidence type="ECO:0000256" key="3">
    <source>
        <dbReference type="ARBA" id="ARBA00023179"/>
    </source>
</evidence>
<name>A0A2K6TJU5_SAIBB</name>
<evidence type="ECO:0000256" key="4">
    <source>
        <dbReference type="ARBA" id="ARBA00023203"/>
    </source>
</evidence>
<keyword evidence="7" id="KW-1185">Reference proteome</keyword>
<dbReference type="Gene3D" id="1.20.5.170">
    <property type="match status" value="1"/>
</dbReference>
<keyword evidence="3" id="KW-0514">Muscle protein</keyword>
<organism evidence="6 7">
    <name type="scientific">Saimiri boliviensis boliviensis</name>
    <name type="common">Bolivian squirrel monkey</name>
    <dbReference type="NCBI Taxonomy" id="39432"/>
    <lineage>
        <taxon>Eukaryota</taxon>
        <taxon>Metazoa</taxon>
        <taxon>Chordata</taxon>
        <taxon>Craniata</taxon>
        <taxon>Vertebrata</taxon>
        <taxon>Euteleostomi</taxon>
        <taxon>Mammalia</taxon>
        <taxon>Eutheria</taxon>
        <taxon>Euarchontoglires</taxon>
        <taxon>Primates</taxon>
        <taxon>Haplorrhini</taxon>
        <taxon>Platyrrhini</taxon>
        <taxon>Cebidae</taxon>
        <taxon>Saimiriinae</taxon>
        <taxon>Saimiri</taxon>
    </lineage>
</organism>
<dbReference type="InterPro" id="IPR000533">
    <property type="entry name" value="Tropomyosin"/>
</dbReference>
<evidence type="ECO:0008006" key="8">
    <source>
        <dbReference type="Google" id="ProtNLM"/>
    </source>
</evidence>
<dbReference type="OMA" id="MEIQELH"/>
<dbReference type="GO" id="GO:0003779">
    <property type="term" value="F:actin binding"/>
    <property type="evidence" value="ECO:0007669"/>
    <property type="project" value="UniProtKB-KW"/>
</dbReference>
<keyword evidence="4" id="KW-0009">Actin-binding</keyword>
<evidence type="ECO:0000313" key="7">
    <source>
        <dbReference type="Proteomes" id="UP000233220"/>
    </source>
</evidence>
<protein>
    <recommendedName>
        <fullName evidence="8">Tropomyosin 3</fullName>
    </recommendedName>
</protein>
<accession>A0A2K6TJU5</accession>
<feature type="coiled-coil region" evidence="5">
    <location>
        <begin position="8"/>
        <end position="35"/>
    </location>
</feature>
<dbReference type="AlphaFoldDB" id="A0A2K6TJU5"/>
<dbReference type="STRING" id="39432.ENSSBOP00000019906"/>
<dbReference type="GeneTree" id="ENSGT00940000172218"/>
<evidence type="ECO:0000256" key="2">
    <source>
        <dbReference type="ARBA" id="ARBA00023054"/>
    </source>
</evidence>
<evidence type="ECO:0000256" key="5">
    <source>
        <dbReference type="SAM" id="Coils"/>
    </source>
</evidence>
<comment type="similarity">
    <text evidence="1">Belongs to the tropomyosin family.</text>
</comment>
<reference evidence="6" key="2">
    <citation type="submission" date="2025-09" db="UniProtKB">
        <authorList>
            <consortium name="Ensembl"/>
        </authorList>
    </citation>
    <scope>IDENTIFICATION</scope>
</reference>